<accession>G4YLG2</accession>
<evidence type="ECO:0000313" key="2">
    <source>
        <dbReference type="Proteomes" id="UP000002640"/>
    </source>
</evidence>
<evidence type="ECO:0000313" key="1">
    <source>
        <dbReference type="EMBL" id="EGZ30336.1"/>
    </source>
</evidence>
<dbReference type="GeneID" id="20653401"/>
<keyword evidence="2" id="KW-1185">Reference proteome</keyword>
<organism evidence="1 2">
    <name type="scientific">Phytophthora sojae (strain P6497)</name>
    <name type="common">Soybean stem and root rot agent</name>
    <name type="synonym">Phytophthora megasperma f. sp. glycines</name>
    <dbReference type="NCBI Taxonomy" id="1094619"/>
    <lineage>
        <taxon>Eukaryota</taxon>
        <taxon>Sar</taxon>
        <taxon>Stramenopiles</taxon>
        <taxon>Oomycota</taxon>
        <taxon>Peronosporomycetes</taxon>
        <taxon>Peronosporales</taxon>
        <taxon>Peronosporaceae</taxon>
        <taxon>Phytophthora</taxon>
    </lineage>
</organism>
<dbReference type="EMBL" id="JH159151">
    <property type="protein sequence ID" value="EGZ30336.1"/>
    <property type="molecule type" value="Genomic_DNA"/>
</dbReference>
<reference evidence="1 2" key="1">
    <citation type="journal article" date="2006" name="Science">
        <title>Phytophthora genome sequences uncover evolutionary origins and mechanisms of pathogenesis.</title>
        <authorList>
            <person name="Tyler B.M."/>
            <person name="Tripathy S."/>
            <person name="Zhang X."/>
            <person name="Dehal P."/>
            <person name="Jiang R.H."/>
            <person name="Aerts A."/>
            <person name="Arredondo F.D."/>
            <person name="Baxter L."/>
            <person name="Bensasson D."/>
            <person name="Beynon J.L."/>
            <person name="Chapman J."/>
            <person name="Damasceno C.M."/>
            <person name="Dorrance A.E."/>
            <person name="Dou D."/>
            <person name="Dickerman A.W."/>
            <person name="Dubchak I.L."/>
            <person name="Garbelotto M."/>
            <person name="Gijzen M."/>
            <person name="Gordon S.G."/>
            <person name="Govers F."/>
            <person name="Grunwald N.J."/>
            <person name="Huang W."/>
            <person name="Ivors K.L."/>
            <person name="Jones R.W."/>
            <person name="Kamoun S."/>
            <person name="Krampis K."/>
            <person name="Lamour K.H."/>
            <person name="Lee M.K."/>
            <person name="McDonald W.H."/>
            <person name="Medina M."/>
            <person name="Meijer H.J."/>
            <person name="Nordberg E.K."/>
            <person name="Maclean D.J."/>
            <person name="Ospina-Giraldo M.D."/>
            <person name="Morris P.F."/>
            <person name="Phuntumart V."/>
            <person name="Putnam N.H."/>
            <person name="Rash S."/>
            <person name="Rose J.K."/>
            <person name="Sakihama Y."/>
            <person name="Salamov A.A."/>
            <person name="Savidor A."/>
            <person name="Scheuring C.F."/>
            <person name="Smith B.M."/>
            <person name="Sobral B.W."/>
            <person name="Terry A."/>
            <person name="Torto-Alalibo T.A."/>
            <person name="Win J."/>
            <person name="Xu Z."/>
            <person name="Zhang H."/>
            <person name="Grigoriev I.V."/>
            <person name="Rokhsar D.S."/>
            <person name="Boore J.L."/>
        </authorList>
    </citation>
    <scope>NUCLEOTIDE SEQUENCE [LARGE SCALE GENOMIC DNA]</scope>
    <source>
        <strain evidence="1 2">P6497</strain>
    </source>
</reference>
<name>G4YLG2_PHYSP</name>
<proteinExistence type="predicted"/>
<dbReference type="RefSeq" id="XP_009517611.1">
    <property type="nucleotide sequence ID" value="XM_009519316.1"/>
</dbReference>
<protein>
    <submittedName>
        <fullName evidence="1">Uncharacterized protein</fullName>
    </submittedName>
</protein>
<dbReference type="KEGG" id="psoj:PHYSODRAFT_465529"/>
<sequence length="54" mass="6452">MRGPPPEDQQVVDFVKNWRRKNPKNEMAPTIEICNGHLYEQQDIATLYEFEMMI</sequence>
<dbReference type="InParanoid" id="G4YLG2"/>
<feature type="non-terminal residue" evidence="1">
    <location>
        <position position="54"/>
    </location>
</feature>
<dbReference type="AlphaFoldDB" id="G4YLG2"/>
<dbReference type="Proteomes" id="UP000002640">
    <property type="component" value="Unassembled WGS sequence"/>
</dbReference>
<gene>
    <name evidence="1" type="ORF">PHYSODRAFT_465529</name>
</gene>
<dbReference type="SMR" id="G4YLG2"/>